<comment type="caution">
    <text evidence="6">The sequence shown here is derived from an EMBL/GenBank/DDBJ whole genome shotgun (WGS) entry which is preliminary data.</text>
</comment>
<dbReference type="PATRIC" id="fig|1341156.4.peg.1744"/>
<dbReference type="MEROPS" id="S66.003"/>
<dbReference type="PANTHER" id="PTHR30237">
    <property type="entry name" value="MURAMOYLTETRAPEPTIDE CARBOXYPEPTIDASE"/>
    <property type="match status" value="1"/>
</dbReference>
<dbReference type="AlphaFoldDB" id="A0A011VWD5"/>
<evidence type="ECO:0000259" key="4">
    <source>
        <dbReference type="Pfam" id="PF02016"/>
    </source>
</evidence>
<evidence type="ECO:0000256" key="2">
    <source>
        <dbReference type="ARBA" id="ARBA00022801"/>
    </source>
</evidence>
<evidence type="ECO:0000313" key="7">
    <source>
        <dbReference type="Proteomes" id="UP000021369"/>
    </source>
</evidence>
<feature type="active site" description="Nucleophile" evidence="3">
    <location>
        <position position="114"/>
    </location>
</feature>
<evidence type="ECO:0000313" key="6">
    <source>
        <dbReference type="EMBL" id="EXM39546.1"/>
    </source>
</evidence>
<feature type="domain" description="LD-carboxypeptidase N-terminal" evidence="4">
    <location>
        <begin position="15"/>
        <end position="134"/>
    </location>
</feature>
<dbReference type="InterPro" id="IPR003507">
    <property type="entry name" value="S66_fam"/>
</dbReference>
<accession>A0A011VWD5</accession>
<evidence type="ECO:0000256" key="3">
    <source>
        <dbReference type="PIRSR" id="PIRSR028757-1"/>
    </source>
</evidence>
<dbReference type="CDD" id="cd07062">
    <property type="entry name" value="Peptidase_S66_mccF_like"/>
    <property type="match status" value="1"/>
</dbReference>
<dbReference type="InterPro" id="IPR027461">
    <property type="entry name" value="Carboxypeptidase_A_C_sf"/>
</dbReference>
<evidence type="ECO:0000259" key="5">
    <source>
        <dbReference type="Pfam" id="PF17676"/>
    </source>
</evidence>
<feature type="active site" description="Charge relay system" evidence="3">
    <location>
        <position position="235"/>
    </location>
</feature>
<dbReference type="InterPro" id="IPR029062">
    <property type="entry name" value="Class_I_gatase-like"/>
</dbReference>
<dbReference type="Proteomes" id="UP000021369">
    <property type="component" value="Unassembled WGS sequence"/>
</dbReference>
<dbReference type="Pfam" id="PF02016">
    <property type="entry name" value="Peptidase_S66"/>
    <property type="match status" value="1"/>
</dbReference>
<dbReference type="GO" id="GO:0016787">
    <property type="term" value="F:hydrolase activity"/>
    <property type="evidence" value="ECO:0007669"/>
    <property type="project" value="UniProtKB-KW"/>
</dbReference>
<dbReference type="Pfam" id="PF17676">
    <property type="entry name" value="Peptidase_S66C"/>
    <property type="match status" value="1"/>
</dbReference>
<proteinExistence type="inferred from homology"/>
<dbReference type="PANTHER" id="PTHR30237:SF5">
    <property type="entry name" value="CARBOXYPEPTIDASE VC_A0337-RELATED"/>
    <property type="match status" value="1"/>
</dbReference>
<feature type="active site" description="Charge relay system" evidence="3">
    <location>
        <position position="303"/>
    </location>
</feature>
<dbReference type="SUPFAM" id="SSF52317">
    <property type="entry name" value="Class I glutamine amidotransferase-like"/>
    <property type="match status" value="1"/>
</dbReference>
<gene>
    <name evidence="6" type="ORF">RASY3_06625</name>
</gene>
<name>A0A011VWD5_RUMAL</name>
<organism evidence="6 7">
    <name type="scientific">Ruminococcus albus SY3</name>
    <dbReference type="NCBI Taxonomy" id="1341156"/>
    <lineage>
        <taxon>Bacteria</taxon>
        <taxon>Bacillati</taxon>
        <taxon>Bacillota</taxon>
        <taxon>Clostridia</taxon>
        <taxon>Eubacteriales</taxon>
        <taxon>Oscillospiraceae</taxon>
        <taxon>Ruminococcus</taxon>
    </lineage>
</organism>
<dbReference type="Gene3D" id="3.50.30.60">
    <property type="entry name" value="LD-carboxypeptidase A C-terminal domain-like"/>
    <property type="match status" value="1"/>
</dbReference>
<dbReference type="InterPro" id="IPR040921">
    <property type="entry name" value="Peptidase_S66C"/>
</dbReference>
<keyword evidence="2" id="KW-0378">Hydrolase</keyword>
<keyword evidence="7" id="KW-1185">Reference proteome</keyword>
<feature type="domain" description="LD-carboxypeptidase C-terminal" evidence="5">
    <location>
        <begin position="203"/>
        <end position="318"/>
    </location>
</feature>
<dbReference type="OrthoDB" id="9807329at2"/>
<sequence>MNRGKAMKIETGSTIGVFSPSWCITNEAPEAAARAEKYIRSRGFNVKHGKLWGKADAYVSGSPEERADEFNALLHDPEVRILMASVGGQVTNGMLPYIDYEYYAENPKPVVGMSDVTALLMAIYTKTGVPTYYGSNFVTSYARLSPYRDIALKSLCDVLNFEECHKYIFPEYYSDDVIEWSQELTEEKCIPNEIITLSGGKVSGRLIGGNLYTIGNIWGTPYMPEIRKGDILFIEDTEEWACGVERTLAQLKICGVFDMIGGLIIGKCRQFQHYGTEKTYYEFIYDYLNGPNYPVLAECDFSHCAPMLTLPIGITAKLDADALTIELVR</sequence>
<evidence type="ECO:0000256" key="1">
    <source>
        <dbReference type="ARBA" id="ARBA00010233"/>
    </source>
</evidence>
<comment type="similarity">
    <text evidence="1">Belongs to the peptidase S66 family.</text>
</comment>
<dbReference type="SUPFAM" id="SSF141986">
    <property type="entry name" value="LD-carboxypeptidase A C-terminal domain-like"/>
    <property type="match status" value="1"/>
</dbReference>
<dbReference type="InterPro" id="IPR027478">
    <property type="entry name" value="LdcA_N"/>
</dbReference>
<dbReference type="Gene3D" id="3.40.50.10740">
    <property type="entry name" value="Class I glutamine amidotransferase-like"/>
    <property type="match status" value="1"/>
</dbReference>
<dbReference type="InterPro" id="IPR040449">
    <property type="entry name" value="Peptidase_S66_N"/>
</dbReference>
<dbReference type="PIRSF" id="PIRSF028757">
    <property type="entry name" value="LD-carboxypeptidase"/>
    <property type="match status" value="1"/>
</dbReference>
<dbReference type="EMBL" id="JEOB01000002">
    <property type="protein sequence ID" value="EXM39546.1"/>
    <property type="molecule type" value="Genomic_DNA"/>
</dbReference>
<protein>
    <submittedName>
        <fullName evidence="6">Peptidase S66</fullName>
    </submittedName>
</protein>
<reference evidence="6 7" key="1">
    <citation type="submission" date="2013-06" db="EMBL/GenBank/DDBJ databases">
        <title>Rumen cellulosomics: divergent fiber-degrading strategies revealed by comparative genome-wide analysis of six Ruminococcal strains.</title>
        <authorList>
            <person name="Dassa B."/>
            <person name="Borovok I."/>
            <person name="Lamed R."/>
            <person name="Flint H."/>
            <person name="Yeoman C.J."/>
            <person name="White B."/>
            <person name="Bayer E.A."/>
        </authorList>
    </citation>
    <scope>NUCLEOTIDE SEQUENCE [LARGE SCALE GENOMIC DNA]</scope>
    <source>
        <strain evidence="6 7">SY3</strain>
    </source>
</reference>